<evidence type="ECO:0000313" key="1">
    <source>
        <dbReference type="EMBL" id="TQR13290.1"/>
    </source>
</evidence>
<dbReference type="Proteomes" id="UP000317316">
    <property type="component" value="Unassembled WGS sequence"/>
</dbReference>
<dbReference type="AlphaFoldDB" id="A0A544T761"/>
<organism evidence="1 2">
    <name type="scientific">Psychrobacillus lasiicapitis</name>
    <dbReference type="NCBI Taxonomy" id="1636719"/>
    <lineage>
        <taxon>Bacteria</taxon>
        <taxon>Bacillati</taxon>
        <taxon>Bacillota</taxon>
        <taxon>Bacilli</taxon>
        <taxon>Bacillales</taxon>
        <taxon>Bacillaceae</taxon>
        <taxon>Psychrobacillus</taxon>
    </lineage>
</organism>
<sequence>MLEKYFNRGQHVELIYLSKTNEISRRRVKILKVQDSSFQAYCFKKKAKRTFLITNVLAIAPVSPKESKVI</sequence>
<reference evidence="1 2" key="1">
    <citation type="submission" date="2019-05" db="EMBL/GenBank/DDBJ databases">
        <title>Psychrobacillus vulpis sp. nov., a new species isolated from feces of a red fox that inhabits in The Tablas de Daimiel Natural Park, Albacete, Spain.</title>
        <authorList>
            <person name="Rodriguez M."/>
            <person name="Reina J.C."/>
            <person name="Bejar V."/>
            <person name="Llamas I."/>
        </authorList>
    </citation>
    <scope>NUCLEOTIDE SEQUENCE [LARGE SCALE GENOMIC DNA]</scope>
    <source>
        <strain evidence="1 2">NEAU-3TGS17</strain>
    </source>
</reference>
<evidence type="ECO:0000313" key="2">
    <source>
        <dbReference type="Proteomes" id="UP000317316"/>
    </source>
</evidence>
<gene>
    <name evidence="1" type="ORF">FG382_11335</name>
</gene>
<proteinExistence type="predicted"/>
<dbReference type="EMBL" id="VDGH01000006">
    <property type="protein sequence ID" value="TQR13290.1"/>
    <property type="molecule type" value="Genomic_DNA"/>
</dbReference>
<dbReference type="OrthoDB" id="2112405at2"/>
<name>A0A544T761_9BACI</name>
<comment type="caution">
    <text evidence="1">The sequence shown here is derived from an EMBL/GenBank/DDBJ whole genome shotgun (WGS) entry which is preliminary data.</text>
</comment>
<keyword evidence="2" id="KW-1185">Reference proteome</keyword>
<protein>
    <submittedName>
        <fullName evidence="1">Transcriptional regulator</fullName>
    </submittedName>
</protein>
<accession>A0A544T761</accession>